<dbReference type="KEGG" id="cbw:RR42_s1191"/>
<accession>A0A0C4YLA0</accession>
<evidence type="ECO:0000313" key="2">
    <source>
        <dbReference type="Proteomes" id="UP000031843"/>
    </source>
</evidence>
<dbReference type="Proteomes" id="UP000031843">
    <property type="component" value="Chromosome secondary"/>
</dbReference>
<proteinExistence type="predicted"/>
<gene>
    <name evidence="1" type="ORF">RR42_s1191</name>
</gene>
<dbReference type="AlphaFoldDB" id="A0A0C4YLA0"/>
<organism evidence="1 2">
    <name type="scientific">Cupriavidus basilensis</name>
    <dbReference type="NCBI Taxonomy" id="68895"/>
    <lineage>
        <taxon>Bacteria</taxon>
        <taxon>Pseudomonadati</taxon>
        <taxon>Pseudomonadota</taxon>
        <taxon>Betaproteobacteria</taxon>
        <taxon>Burkholderiales</taxon>
        <taxon>Burkholderiaceae</taxon>
        <taxon>Cupriavidus</taxon>
    </lineage>
</organism>
<protein>
    <submittedName>
        <fullName evidence="1">Uncharacterized protein</fullName>
    </submittedName>
</protein>
<sequence>MRNGGPGRTLIAVTPFLKTCGIPEPVVGGELGSHIAHRIAGSCP</sequence>
<evidence type="ECO:0000313" key="1">
    <source>
        <dbReference type="EMBL" id="AJG22779.1"/>
    </source>
</evidence>
<name>A0A0C4YLA0_9BURK</name>
<keyword evidence="2" id="KW-1185">Reference proteome</keyword>
<dbReference type="EMBL" id="CP010537">
    <property type="protein sequence ID" value="AJG22779.1"/>
    <property type="molecule type" value="Genomic_DNA"/>
</dbReference>
<reference evidence="1 2" key="1">
    <citation type="journal article" date="2015" name="Genome Announc.">
        <title>Complete Genome Sequence of Cupriavidus basilensis 4G11, Isolated from the Oak Ridge Field Research Center Site.</title>
        <authorList>
            <person name="Ray J."/>
            <person name="Waters R.J."/>
            <person name="Skerker J.M."/>
            <person name="Kuehl J.V."/>
            <person name="Price M.N."/>
            <person name="Huang J."/>
            <person name="Chakraborty R."/>
            <person name="Arkin A.P."/>
            <person name="Deutschbauer A."/>
        </authorList>
    </citation>
    <scope>NUCLEOTIDE SEQUENCE [LARGE SCALE GENOMIC DNA]</scope>
    <source>
        <strain evidence="1">4G11</strain>
    </source>
</reference>